<accession>A0A8J2PX07</accession>
<proteinExistence type="predicted"/>
<evidence type="ECO:0000313" key="3">
    <source>
        <dbReference type="Proteomes" id="UP000708208"/>
    </source>
</evidence>
<evidence type="ECO:0000313" key="2">
    <source>
        <dbReference type="EMBL" id="CAG7825015.1"/>
    </source>
</evidence>
<feature type="non-terminal residue" evidence="2">
    <location>
        <position position="26"/>
    </location>
</feature>
<sequence length="26" mass="2661">MDKPQQSTNLSVSKEGGDDPSPGASQ</sequence>
<evidence type="ECO:0000256" key="1">
    <source>
        <dbReference type="SAM" id="MobiDB-lite"/>
    </source>
</evidence>
<dbReference type="EMBL" id="CAJVCH010534594">
    <property type="protein sequence ID" value="CAG7825015.1"/>
    <property type="molecule type" value="Genomic_DNA"/>
</dbReference>
<protein>
    <submittedName>
        <fullName evidence="2">Uncharacterized protein</fullName>
    </submittedName>
</protein>
<dbReference type="Proteomes" id="UP000708208">
    <property type="component" value="Unassembled WGS sequence"/>
</dbReference>
<organism evidence="2 3">
    <name type="scientific">Allacma fusca</name>
    <dbReference type="NCBI Taxonomy" id="39272"/>
    <lineage>
        <taxon>Eukaryota</taxon>
        <taxon>Metazoa</taxon>
        <taxon>Ecdysozoa</taxon>
        <taxon>Arthropoda</taxon>
        <taxon>Hexapoda</taxon>
        <taxon>Collembola</taxon>
        <taxon>Symphypleona</taxon>
        <taxon>Sminthuridae</taxon>
        <taxon>Allacma</taxon>
    </lineage>
</organism>
<gene>
    <name evidence="2" type="ORF">AFUS01_LOCUS35141</name>
</gene>
<name>A0A8J2PX07_9HEXA</name>
<dbReference type="AlphaFoldDB" id="A0A8J2PX07"/>
<reference evidence="2" key="1">
    <citation type="submission" date="2021-06" db="EMBL/GenBank/DDBJ databases">
        <authorList>
            <person name="Hodson N. C."/>
            <person name="Mongue J. A."/>
            <person name="Jaron S. K."/>
        </authorList>
    </citation>
    <scope>NUCLEOTIDE SEQUENCE</scope>
</reference>
<keyword evidence="3" id="KW-1185">Reference proteome</keyword>
<comment type="caution">
    <text evidence="2">The sequence shown here is derived from an EMBL/GenBank/DDBJ whole genome shotgun (WGS) entry which is preliminary data.</text>
</comment>
<feature type="compositionally biased region" description="Polar residues" evidence="1">
    <location>
        <begin position="1"/>
        <end position="12"/>
    </location>
</feature>
<feature type="region of interest" description="Disordered" evidence="1">
    <location>
        <begin position="1"/>
        <end position="26"/>
    </location>
</feature>